<keyword evidence="3" id="KW-1185">Reference proteome</keyword>
<feature type="region of interest" description="Disordered" evidence="1">
    <location>
        <begin position="243"/>
        <end position="299"/>
    </location>
</feature>
<sequence length="444" mass="49520">MRNLLKERLEHAHGIGKLRSTVRQDLFDEYHFLQQYPIAFEAPFTIKDLGLIDMAVGAPQLRHRPSVDLVQAAKVARQDMWRVATAPTLTRMASVDSIRPRARPAVDLMEAAKLARQARGERPPPVLISAADPTIPRFIDSPMGIKYTSSRPGTAHSGSTIEDRSRRGAMRAEALHRSLSVDHRRSPTSVHFDSQRPSTAGSASTSSMRSAPSSYRVAAIPPPPPPKDHVRGESISEMALKFPLPARSPPGSVKSPSPSVLSFSSMSTAPSRSHSRKSRTSVESNAYSTISNPPPPPRNEIQILEIVTSDGELHERYRGESDTERKGTRVAKPVIRETVTPKVHKKTTAEITRHHQTHEIRQHIQPIIDMFYEPEKHWIQTTDGQFVQVSVEELERCRNKYKYSTRVEETVSSSGKSSSPPSRSYTWKPRVPKDSGNRTRGHSA</sequence>
<feature type="region of interest" description="Disordered" evidence="1">
    <location>
        <begin position="403"/>
        <end position="444"/>
    </location>
</feature>
<feature type="compositionally biased region" description="Low complexity" evidence="1">
    <location>
        <begin position="196"/>
        <end position="214"/>
    </location>
</feature>
<dbReference type="OrthoDB" id="5325276at2759"/>
<feature type="compositionally biased region" description="Polar residues" evidence="1">
    <location>
        <begin position="147"/>
        <end position="160"/>
    </location>
</feature>
<feature type="compositionally biased region" description="Low complexity" evidence="1">
    <location>
        <begin position="249"/>
        <end position="267"/>
    </location>
</feature>
<accession>W7HUI1</accession>
<evidence type="ECO:0000313" key="2">
    <source>
        <dbReference type="EMBL" id="EWC43503.1"/>
    </source>
</evidence>
<feature type="compositionally biased region" description="Basic and acidic residues" evidence="1">
    <location>
        <begin position="173"/>
        <end position="185"/>
    </location>
</feature>
<feature type="compositionally biased region" description="Polar residues" evidence="1">
    <location>
        <begin position="281"/>
        <end position="291"/>
    </location>
</feature>
<organism evidence="2 3">
    <name type="scientific">Drechslerella stenobrocha 248</name>
    <dbReference type="NCBI Taxonomy" id="1043628"/>
    <lineage>
        <taxon>Eukaryota</taxon>
        <taxon>Fungi</taxon>
        <taxon>Dikarya</taxon>
        <taxon>Ascomycota</taxon>
        <taxon>Pezizomycotina</taxon>
        <taxon>Orbiliomycetes</taxon>
        <taxon>Orbiliales</taxon>
        <taxon>Orbiliaceae</taxon>
        <taxon>Drechslerella</taxon>
    </lineage>
</organism>
<name>W7HUI1_9PEZI</name>
<dbReference type="AlphaFoldDB" id="W7HUI1"/>
<evidence type="ECO:0000313" key="3">
    <source>
        <dbReference type="Proteomes" id="UP000024837"/>
    </source>
</evidence>
<proteinExistence type="predicted"/>
<dbReference type="EMBL" id="KI966459">
    <property type="protein sequence ID" value="EWC43503.1"/>
    <property type="molecule type" value="Genomic_DNA"/>
</dbReference>
<evidence type="ECO:0000256" key="1">
    <source>
        <dbReference type="SAM" id="MobiDB-lite"/>
    </source>
</evidence>
<dbReference type="Proteomes" id="UP000024837">
    <property type="component" value="Unassembled WGS sequence"/>
</dbReference>
<protein>
    <submittedName>
        <fullName evidence="2">Uncharacterized protein</fullName>
    </submittedName>
</protein>
<dbReference type="HOGENOM" id="CLU_585222_0_0_1"/>
<reference evidence="2 3" key="1">
    <citation type="submission" date="2013-05" db="EMBL/GenBank/DDBJ databases">
        <title>Drechslerella stenobrocha genome reveals carnivorous origination and mechanical trapping mechanism of predatory fungi.</title>
        <authorList>
            <person name="Liu X."/>
            <person name="Zhang W."/>
            <person name="Liu K."/>
        </authorList>
    </citation>
    <scope>NUCLEOTIDE SEQUENCE [LARGE SCALE GENOMIC DNA]</scope>
    <source>
        <strain evidence="2 3">248</strain>
    </source>
</reference>
<feature type="compositionally biased region" description="Low complexity" evidence="1">
    <location>
        <begin position="412"/>
        <end position="424"/>
    </location>
</feature>
<gene>
    <name evidence="2" type="ORF">DRE_07503</name>
</gene>
<feature type="region of interest" description="Disordered" evidence="1">
    <location>
        <begin position="139"/>
        <end position="231"/>
    </location>
</feature>